<gene>
    <name evidence="1" type="ORF">CABS02_14792</name>
</gene>
<organism evidence="1 2">
    <name type="scientific">Colletotrichum abscissum</name>
    <dbReference type="NCBI Taxonomy" id="1671311"/>
    <lineage>
        <taxon>Eukaryota</taxon>
        <taxon>Fungi</taxon>
        <taxon>Dikarya</taxon>
        <taxon>Ascomycota</taxon>
        <taxon>Pezizomycotina</taxon>
        <taxon>Sordariomycetes</taxon>
        <taxon>Hypocreomycetidae</taxon>
        <taxon>Glomerellales</taxon>
        <taxon>Glomerellaceae</taxon>
        <taxon>Colletotrichum</taxon>
        <taxon>Colletotrichum acutatum species complex</taxon>
    </lineage>
</organism>
<dbReference type="GO" id="GO:0005673">
    <property type="term" value="C:transcription factor TFIIE complex"/>
    <property type="evidence" value="ECO:0007669"/>
    <property type="project" value="TreeGrafter"/>
</dbReference>
<dbReference type="PANTHER" id="PTHR13097:SF7">
    <property type="entry name" value="GENERAL TRANSCRIPTION FACTOR IIE SUBUNIT 1"/>
    <property type="match status" value="1"/>
</dbReference>
<dbReference type="GO" id="GO:0006367">
    <property type="term" value="P:transcription initiation at RNA polymerase II promoter"/>
    <property type="evidence" value="ECO:0007669"/>
    <property type="project" value="TreeGrafter"/>
</dbReference>
<reference evidence="1" key="1">
    <citation type="submission" date="2019-01" db="EMBL/GenBank/DDBJ databases">
        <title>Colletotrichum abscissum LGMF1257.</title>
        <authorList>
            <person name="Baroncelli R."/>
        </authorList>
    </citation>
    <scope>NUCLEOTIDE SEQUENCE</scope>
    <source>
        <strain evidence="1">Ca142</strain>
    </source>
</reference>
<protein>
    <submittedName>
        <fullName evidence="1">Transcription initiation factor IIE subunit alpha</fullName>
    </submittedName>
</protein>
<proteinExistence type="predicted"/>
<dbReference type="EMBL" id="SDAQ01000223">
    <property type="protein sequence ID" value="KAI3529559.1"/>
    <property type="molecule type" value="Genomic_DNA"/>
</dbReference>
<accession>A0A9P9X0G5</accession>
<evidence type="ECO:0000313" key="2">
    <source>
        <dbReference type="Proteomes" id="UP001056436"/>
    </source>
</evidence>
<dbReference type="PANTHER" id="PTHR13097">
    <property type="entry name" value="TRANSCRIPTION INITIATION FACTOR IIE, ALPHA SUBUNIT"/>
    <property type="match status" value="1"/>
</dbReference>
<name>A0A9P9X0G5_9PEZI</name>
<comment type="caution">
    <text evidence="1">The sequence shown here is derived from an EMBL/GenBank/DDBJ whole genome shotgun (WGS) entry which is preliminary data.</text>
</comment>
<keyword evidence="2" id="KW-1185">Reference proteome</keyword>
<dbReference type="AlphaFoldDB" id="A0A9P9X0G5"/>
<dbReference type="OrthoDB" id="361102at2759"/>
<evidence type="ECO:0000313" key="1">
    <source>
        <dbReference type="EMBL" id="KAI3529559.1"/>
    </source>
</evidence>
<dbReference type="Proteomes" id="UP001056436">
    <property type="component" value="Unassembled WGS sequence"/>
</dbReference>
<dbReference type="InterPro" id="IPR039997">
    <property type="entry name" value="TFE"/>
</dbReference>
<sequence length="292" mass="33428">MRDDIDSRQTATLNQLHDPDVAKDSINEVPVMETLLSGDPLRKFREQQLEAQVGYLALMQPPKEVLIMASDDNAAGGYDAHLQLASPTSISNVDDFLKEQQSQQRQRTLSPWMTPKDSSGKPLSITQLRSLSIIPDRVSLRKACAELERARLICTRQLNEDELYVFLDYHQAVYAIRYIIHELRRRVLGTNKRESSIEIVRYYNCPKCLSSWPLIDVIDNADRNGGFLCKRCVTPSLLREEPLTTDLLPRFNQQFAPFIQILERLDSSKIPRVVFEDLYAQNYGEGDGSLER</sequence>